<evidence type="ECO:0000256" key="1">
    <source>
        <dbReference type="ARBA" id="ARBA00022857"/>
    </source>
</evidence>
<name>A0A382IQR5_9ZZZZ</name>
<dbReference type="EMBL" id="UINC01068954">
    <property type="protein sequence ID" value="SVC01956.1"/>
    <property type="molecule type" value="Genomic_DNA"/>
</dbReference>
<keyword evidence="2" id="KW-0119">Carbohydrate metabolism</keyword>
<feature type="non-terminal residue" evidence="4">
    <location>
        <position position="111"/>
    </location>
</feature>
<gene>
    <name evidence="4" type="ORF">METZ01_LOCUS254810</name>
</gene>
<dbReference type="InterPro" id="IPR036291">
    <property type="entry name" value="NAD(P)-bd_dom_sf"/>
</dbReference>
<evidence type="ECO:0000256" key="2">
    <source>
        <dbReference type="ARBA" id="ARBA00023277"/>
    </source>
</evidence>
<dbReference type="PANTHER" id="PTHR43103:SF3">
    <property type="entry name" value="ADP-L-GLYCERO-D-MANNO-HEPTOSE-6-EPIMERASE"/>
    <property type="match status" value="1"/>
</dbReference>
<dbReference type="AlphaFoldDB" id="A0A382IQR5"/>
<reference evidence="4" key="1">
    <citation type="submission" date="2018-05" db="EMBL/GenBank/DDBJ databases">
        <authorList>
            <person name="Lanie J.A."/>
            <person name="Ng W.-L."/>
            <person name="Kazmierczak K.M."/>
            <person name="Andrzejewski T.M."/>
            <person name="Davidsen T.M."/>
            <person name="Wayne K.J."/>
            <person name="Tettelin H."/>
            <person name="Glass J.I."/>
            <person name="Rusch D."/>
            <person name="Podicherti R."/>
            <person name="Tsui H.-C.T."/>
            <person name="Winkler M.E."/>
        </authorList>
    </citation>
    <scope>NUCLEOTIDE SEQUENCE</scope>
</reference>
<sequence>MVHSLNQKGFEDIWVVDEVDHPEKQKNLDALIYSRWVGKDIFLKEVIGSKLPTCSAILHMGACSSTTETNEAYLRENNFEYTRSLAQYCLKKDVRFIYASSAATYGTGENG</sequence>
<evidence type="ECO:0000313" key="4">
    <source>
        <dbReference type="EMBL" id="SVC01956.1"/>
    </source>
</evidence>
<feature type="domain" description="NAD-dependent epimerase/dehydratase" evidence="3">
    <location>
        <begin position="2"/>
        <end position="109"/>
    </location>
</feature>
<dbReference type="SUPFAM" id="SSF51735">
    <property type="entry name" value="NAD(P)-binding Rossmann-fold domains"/>
    <property type="match status" value="1"/>
</dbReference>
<keyword evidence="1" id="KW-0521">NADP</keyword>
<evidence type="ECO:0000259" key="3">
    <source>
        <dbReference type="Pfam" id="PF01370"/>
    </source>
</evidence>
<proteinExistence type="predicted"/>
<dbReference type="PANTHER" id="PTHR43103">
    <property type="entry name" value="NUCLEOSIDE-DIPHOSPHATE-SUGAR EPIMERASE"/>
    <property type="match status" value="1"/>
</dbReference>
<dbReference type="InterPro" id="IPR001509">
    <property type="entry name" value="Epimerase_deHydtase"/>
</dbReference>
<dbReference type="Pfam" id="PF01370">
    <property type="entry name" value="Epimerase"/>
    <property type="match status" value="1"/>
</dbReference>
<protein>
    <recommendedName>
        <fullName evidence="3">NAD-dependent epimerase/dehydratase domain-containing protein</fullName>
    </recommendedName>
</protein>
<organism evidence="4">
    <name type="scientific">marine metagenome</name>
    <dbReference type="NCBI Taxonomy" id="408172"/>
    <lineage>
        <taxon>unclassified sequences</taxon>
        <taxon>metagenomes</taxon>
        <taxon>ecological metagenomes</taxon>
    </lineage>
</organism>
<dbReference type="Gene3D" id="3.40.50.720">
    <property type="entry name" value="NAD(P)-binding Rossmann-like Domain"/>
    <property type="match status" value="1"/>
</dbReference>
<accession>A0A382IQR5</accession>